<dbReference type="InParanoid" id="L0PCF6"/>
<reference evidence="3 4" key="1">
    <citation type="journal article" date="2012" name="MBio">
        <title>De novo assembly of the Pneumocystis jirovecii genome from a single bronchoalveolar lavage fluid specimen from a patient.</title>
        <authorList>
            <person name="Cisse O.H."/>
            <person name="Pagni M."/>
            <person name="Hauser P.M."/>
        </authorList>
    </citation>
    <scope>NUCLEOTIDE SEQUENCE [LARGE SCALE GENOMIC DNA]</scope>
    <source>
        <strain evidence="3 4">SE8</strain>
    </source>
</reference>
<keyword evidence="1" id="KW-0472">Membrane</keyword>
<dbReference type="VEuPathDB" id="FungiDB:PNEJI1_002172"/>
<dbReference type="GO" id="GO:0031011">
    <property type="term" value="C:Ino80 complex"/>
    <property type="evidence" value="ECO:0007669"/>
    <property type="project" value="InterPro"/>
</dbReference>
<comment type="caution">
    <text evidence="3">The sequence shown here is derived from an EMBL/GenBank/DDBJ whole genome shotgun (WGS) entry which is preliminary data.</text>
</comment>
<dbReference type="Pfam" id="PF04795">
    <property type="entry name" value="PAPA-1"/>
    <property type="match status" value="1"/>
</dbReference>
<accession>L0PCF6</accession>
<evidence type="ECO:0000256" key="1">
    <source>
        <dbReference type="SAM" id="Phobius"/>
    </source>
</evidence>
<evidence type="ECO:0000313" key="3">
    <source>
        <dbReference type="EMBL" id="CCJ29784.1"/>
    </source>
</evidence>
<keyword evidence="1" id="KW-1133">Transmembrane helix</keyword>
<dbReference type="EMBL" id="CAKM01000214">
    <property type="protein sequence ID" value="CCJ29784.1"/>
    <property type="molecule type" value="Genomic_DNA"/>
</dbReference>
<sequence>METIHKLLNKQATHKYKRIKTGDTEGVSDDEKNIPRVSSPIMSRWLDTKDGTVFAVPQRWLNTSISAYFSPQKAPAPPSPRPLCASCGGSGIYAVIDSNVSVRACSIPCIRSIRLLYKIVLDKCFFDQIGLLLYVLIKFYINIVFINLSEIVFLLFYRKKNVLKLKIKKLHDYYINHQKRGFIALELKILS</sequence>
<keyword evidence="1" id="KW-0812">Transmembrane</keyword>
<dbReference type="AlphaFoldDB" id="L0PCF6"/>
<dbReference type="STRING" id="1209962.L0PCF6"/>
<proteinExistence type="predicted"/>
<feature type="domain" description="INO80 complex subunit B-like conserved region" evidence="2">
    <location>
        <begin position="1"/>
        <end position="60"/>
    </location>
</feature>
<dbReference type="SMART" id="SM01406">
    <property type="entry name" value="PAPA-1"/>
    <property type="match status" value="1"/>
</dbReference>
<evidence type="ECO:0000259" key="2">
    <source>
        <dbReference type="SMART" id="SM01406"/>
    </source>
</evidence>
<dbReference type="InterPro" id="IPR006880">
    <property type="entry name" value="INO80B_C"/>
</dbReference>
<dbReference type="Proteomes" id="UP000010422">
    <property type="component" value="Unassembled WGS sequence"/>
</dbReference>
<organism evidence="4">
    <name type="scientific">Pneumocystis jirovecii</name>
    <name type="common">Human pneumocystis pneumonia agent</name>
    <dbReference type="NCBI Taxonomy" id="42068"/>
    <lineage>
        <taxon>Eukaryota</taxon>
        <taxon>Fungi</taxon>
        <taxon>Dikarya</taxon>
        <taxon>Ascomycota</taxon>
        <taxon>Taphrinomycotina</taxon>
        <taxon>Pneumocystomycetes</taxon>
        <taxon>Pneumocystaceae</taxon>
        <taxon>Pneumocystis</taxon>
    </lineage>
</organism>
<gene>
    <name evidence="3" type="ORF">PNEJI1_002172</name>
</gene>
<name>L0PCF6_PNEJI</name>
<protein>
    <recommendedName>
        <fullName evidence="2">INO80 complex subunit B-like conserved region domain-containing protein</fullName>
    </recommendedName>
</protein>
<feature type="transmembrane region" description="Helical" evidence="1">
    <location>
        <begin position="131"/>
        <end position="157"/>
    </location>
</feature>
<evidence type="ECO:0000313" key="4">
    <source>
        <dbReference type="Proteomes" id="UP000010422"/>
    </source>
</evidence>